<dbReference type="PANTHER" id="PTHR33885:SF3">
    <property type="entry name" value="PHAGE SHOCK PROTEIN C"/>
    <property type="match status" value="1"/>
</dbReference>
<evidence type="ECO:0000256" key="7">
    <source>
        <dbReference type="SAM" id="Phobius"/>
    </source>
</evidence>
<dbReference type="PANTHER" id="PTHR33885">
    <property type="entry name" value="PHAGE SHOCK PROTEIN C"/>
    <property type="match status" value="1"/>
</dbReference>
<dbReference type="EMBL" id="QLYX01000004">
    <property type="protein sequence ID" value="RAY15081.1"/>
    <property type="molecule type" value="Genomic_DNA"/>
</dbReference>
<keyword evidence="2" id="KW-1003">Cell membrane</keyword>
<feature type="compositionally biased region" description="Pro residues" evidence="6">
    <location>
        <begin position="226"/>
        <end position="240"/>
    </location>
</feature>
<keyword evidence="4 7" id="KW-1133">Transmembrane helix</keyword>
<evidence type="ECO:0000256" key="2">
    <source>
        <dbReference type="ARBA" id="ARBA00022475"/>
    </source>
</evidence>
<reference evidence="9 10" key="1">
    <citation type="submission" date="2018-06" db="EMBL/GenBank/DDBJ databases">
        <title>Actinomadura craniellae sp. nov. isolated from marine sponge Craniella sp.</title>
        <authorList>
            <person name="Li L."/>
            <person name="Xu Q.H."/>
            <person name="Lin H.W."/>
            <person name="Lu Y.H."/>
        </authorList>
    </citation>
    <scope>NUCLEOTIDE SEQUENCE [LARGE SCALE GENOMIC DNA]</scope>
    <source>
        <strain evidence="9 10">LHW63021</strain>
    </source>
</reference>
<feature type="domain" description="Phage shock protein PspC N-terminal" evidence="8">
    <location>
        <begin position="14"/>
        <end position="69"/>
    </location>
</feature>
<sequence>MKEQTGTGPDQYHRLPRVKEGRMIVGVCGGLGRYTGIDPVVYRVGFALLCIMGGLGVPLYVVAALMMPPASGGDSPAEQVLRRRFDAGGVLVVLGGLLAFGALLGLTGSGLLGLGLSGNVLTAITVFTVALLVAHARGVDLREVARTLPERLQGHPPVPATGKAAPSGWTLPDWVRGHPPASGAAATEEKASPPLPPGMIDLARLGEPGGNSGIALGISLGKPDQPLKPPQPPKPVPPKPKSVLAPVTLLLAMIAAAAVVPVASGYAGLASGQIITATGLLVVGLGLVVATLYGRSTGLVAVGTVLSLGLVTSAAAAGVEHGGRVGEVEWRPVDATKLEPTYRLALGAARLDLTALPLRPGQRVRVQAELTAGELIVTLPPGARVEADLRAGLGDLEVEKRVVSGPKARFEGVLEPEGRPVADPPVIELHVRGKLGNVEVRRA</sequence>
<dbReference type="Proteomes" id="UP000251891">
    <property type="component" value="Unassembled WGS sequence"/>
</dbReference>
<evidence type="ECO:0000256" key="3">
    <source>
        <dbReference type="ARBA" id="ARBA00022692"/>
    </source>
</evidence>
<dbReference type="InterPro" id="IPR052027">
    <property type="entry name" value="PspC"/>
</dbReference>
<feature type="transmembrane region" description="Helical" evidence="7">
    <location>
        <begin position="87"/>
        <end position="106"/>
    </location>
</feature>
<evidence type="ECO:0000259" key="8">
    <source>
        <dbReference type="Pfam" id="PF04024"/>
    </source>
</evidence>
<evidence type="ECO:0000313" key="10">
    <source>
        <dbReference type="Proteomes" id="UP000251891"/>
    </source>
</evidence>
<feature type="transmembrane region" description="Helical" evidence="7">
    <location>
        <begin position="270"/>
        <end position="292"/>
    </location>
</feature>
<feature type="transmembrane region" description="Helical" evidence="7">
    <location>
        <begin position="40"/>
        <end position="66"/>
    </location>
</feature>
<dbReference type="RefSeq" id="WP_111865389.1">
    <property type="nucleotide sequence ID" value="NZ_QLYX01000004.1"/>
</dbReference>
<dbReference type="OrthoDB" id="3535301at2"/>
<feature type="region of interest" description="Disordered" evidence="6">
    <location>
        <begin position="174"/>
        <end position="203"/>
    </location>
</feature>
<dbReference type="GO" id="GO:0005886">
    <property type="term" value="C:plasma membrane"/>
    <property type="evidence" value="ECO:0007669"/>
    <property type="project" value="UniProtKB-SubCell"/>
</dbReference>
<dbReference type="Pfam" id="PF04024">
    <property type="entry name" value="PspC"/>
    <property type="match status" value="1"/>
</dbReference>
<comment type="caution">
    <text evidence="9">The sequence shown here is derived from an EMBL/GenBank/DDBJ whole genome shotgun (WGS) entry which is preliminary data.</text>
</comment>
<evidence type="ECO:0000256" key="6">
    <source>
        <dbReference type="SAM" id="MobiDB-lite"/>
    </source>
</evidence>
<evidence type="ECO:0000256" key="4">
    <source>
        <dbReference type="ARBA" id="ARBA00022989"/>
    </source>
</evidence>
<keyword evidence="5 7" id="KW-0472">Membrane</keyword>
<evidence type="ECO:0000256" key="5">
    <source>
        <dbReference type="ARBA" id="ARBA00023136"/>
    </source>
</evidence>
<dbReference type="AlphaFoldDB" id="A0A365H7M5"/>
<organism evidence="9 10">
    <name type="scientific">Actinomadura craniellae</name>
    <dbReference type="NCBI Taxonomy" id="2231787"/>
    <lineage>
        <taxon>Bacteria</taxon>
        <taxon>Bacillati</taxon>
        <taxon>Actinomycetota</taxon>
        <taxon>Actinomycetes</taxon>
        <taxon>Streptosporangiales</taxon>
        <taxon>Thermomonosporaceae</taxon>
        <taxon>Actinomadura</taxon>
    </lineage>
</organism>
<evidence type="ECO:0000256" key="1">
    <source>
        <dbReference type="ARBA" id="ARBA00004162"/>
    </source>
</evidence>
<keyword evidence="3 7" id="KW-0812">Transmembrane</keyword>
<gene>
    <name evidence="9" type="ORF">DPM19_10125</name>
</gene>
<evidence type="ECO:0000313" key="9">
    <source>
        <dbReference type="EMBL" id="RAY15081.1"/>
    </source>
</evidence>
<feature type="region of interest" description="Disordered" evidence="6">
    <location>
        <begin position="218"/>
        <end position="240"/>
    </location>
</feature>
<feature type="transmembrane region" description="Helical" evidence="7">
    <location>
        <begin position="112"/>
        <end position="134"/>
    </location>
</feature>
<comment type="subcellular location">
    <subcellularLocation>
        <location evidence="1">Cell membrane</location>
        <topology evidence="1">Single-pass membrane protein</topology>
    </subcellularLocation>
</comment>
<proteinExistence type="predicted"/>
<dbReference type="InterPro" id="IPR007168">
    <property type="entry name" value="Phageshock_PspC_N"/>
</dbReference>
<feature type="transmembrane region" description="Helical" evidence="7">
    <location>
        <begin position="243"/>
        <end position="264"/>
    </location>
</feature>
<keyword evidence="10" id="KW-1185">Reference proteome</keyword>
<protein>
    <recommendedName>
        <fullName evidence="8">Phage shock protein PspC N-terminal domain-containing protein</fullName>
    </recommendedName>
</protein>
<name>A0A365H7M5_9ACTN</name>
<feature type="transmembrane region" description="Helical" evidence="7">
    <location>
        <begin position="299"/>
        <end position="319"/>
    </location>
</feature>
<accession>A0A365H7M5</accession>